<comment type="caution">
    <text evidence="2">The sequence shown here is derived from an EMBL/GenBank/DDBJ whole genome shotgun (WGS) entry which is preliminary data.</text>
</comment>
<protein>
    <recommendedName>
        <fullName evidence="1">Primase C-terminal 1 domain-containing protein</fullName>
    </recommendedName>
</protein>
<feature type="non-terminal residue" evidence="2">
    <location>
        <position position="257"/>
    </location>
</feature>
<evidence type="ECO:0000313" key="2">
    <source>
        <dbReference type="EMBL" id="GAI69590.1"/>
    </source>
</evidence>
<accession>X1S2D2</accession>
<proteinExistence type="predicted"/>
<organism evidence="2">
    <name type="scientific">marine sediment metagenome</name>
    <dbReference type="NCBI Taxonomy" id="412755"/>
    <lineage>
        <taxon>unclassified sequences</taxon>
        <taxon>metagenomes</taxon>
        <taxon>ecological metagenomes</taxon>
    </lineage>
</organism>
<gene>
    <name evidence="2" type="ORF">S12H4_11322</name>
</gene>
<sequence>ELFPKQDTVSKATPFGNYINLPSFGYTRPFLTGDLKEVPLEAALERIKHPPQEAIDRMIQTLTKEKPLTPKKVVGRRKKHPPCLESISQGVDEKQRNEAALALARHYLVQFYKPEEVFWLLQKWNAKNKTPSYNEPLLEQTVRSAEKYRGFFCSLVKDKPTISTFCVGDEKCDWPKPKKLEEETLTQEEEPDKLNKIAVKKLLETCAFLKHCRKNAAALPEPHWWSMVHVLAVFGDLGREKIHELSKSYTRYTEKET</sequence>
<feature type="non-terminal residue" evidence="2">
    <location>
        <position position="1"/>
    </location>
</feature>
<name>X1S2D2_9ZZZZ</name>
<feature type="domain" description="Primase C-terminal 1" evidence="1">
    <location>
        <begin position="86"/>
        <end position="146"/>
    </location>
</feature>
<dbReference type="EMBL" id="BARW01005056">
    <property type="protein sequence ID" value="GAI69590.1"/>
    <property type="molecule type" value="Genomic_DNA"/>
</dbReference>
<reference evidence="2" key="1">
    <citation type="journal article" date="2014" name="Front. Microbiol.">
        <title>High frequency of phylogenetically diverse reductive dehalogenase-homologous genes in deep subseafloor sedimentary metagenomes.</title>
        <authorList>
            <person name="Kawai M."/>
            <person name="Futagami T."/>
            <person name="Toyoda A."/>
            <person name="Takaki Y."/>
            <person name="Nishi S."/>
            <person name="Hori S."/>
            <person name="Arai W."/>
            <person name="Tsubouchi T."/>
            <person name="Morono Y."/>
            <person name="Uchiyama I."/>
            <person name="Ito T."/>
            <person name="Fujiyama A."/>
            <person name="Inagaki F."/>
            <person name="Takami H."/>
        </authorList>
    </citation>
    <scope>NUCLEOTIDE SEQUENCE</scope>
    <source>
        <strain evidence="2">Expedition CK06-06</strain>
    </source>
</reference>
<dbReference type="AlphaFoldDB" id="X1S2D2"/>
<dbReference type="Pfam" id="PF08708">
    <property type="entry name" value="PriCT_1"/>
    <property type="match status" value="1"/>
</dbReference>
<dbReference type="InterPro" id="IPR014820">
    <property type="entry name" value="PriCT_1"/>
</dbReference>
<evidence type="ECO:0000259" key="1">
    <source>
        <dbReference type="Pfam" id="PF08708"/>
    </source>
</evidence>